<organism evidence="5">
    <name type="scientific">marine sediment metagenome</name>
    <dbReference type="NCBI Taxonomy" id="412755"/>
    <lineage>
        <taxon>unclassified sequences</taxon>
        <taxon>metagenomes</taxon>
        <taxon>ecological metagenomes</taxon>
    </lineage>
</organism>
<dbReference type="GO" id="GO:0005524">
    <property type="term" value="F:ATP binding"/>
    <property type="evidence" value="ECO:0007669"/>
    <property type="project" value="UniProtKB-KW"/>
</dbReference>
<protein>
    <recommendedName>
        <fullName evidence="4">Bacterial type II secretion system protein E domain-containing protein</fullName>
    </recommendedName>
</protein>
<comment type="caution">
    <text evidence="5">The sequence shown here is derived from an EMBL/GenBank/DDBJ whole genome shotgun (WGS) entry which is preliminary data.</text>
</comment>
<keyword evidence="2" id="KW-0067">ATP-binding</keyword>
<evidence type="ECO:0000256" key="2">
    <source>
        <dbReference type="ARBA" id="ARBA00022840"/>
    </source>
</evidence>
<gene>
    <name evidence="5" type="ORF">LCGC14_2640650</name>
</gene>
<dbReference type="Gene3D" id="3.40.50.300">
    <property type="entry name" value="P-loop containing nucleotide triphosphate hydrolases"/>
    <property type="match status" value="1"/>
</dbReference>
<dbReference type="InterPro" id="IPR001482">
    <property type="entry name" value="T2SS/T4SS_dom"/>
</dbReference>
<keyword evidence="1" id="KW-0547">Nucleotide-binding</keyword>
<evidence type="ECO:0000256" key="3">
    <source>
        <dbReference type="SAM" id="Phobius"/>
    </source>
</evidence>
<dbReference type="Gene3D" id="3.30.450.90">
    <property type="match status" value="1"/>
</dbReference>
<evidence type="ECO:0000313" key="5">
    <source>
        <dbReference type="EMBL" id="KKK98647.1"/>
    </source>
</evidence>
<dbReference type="Pfam" id="PF00437">
    <property type="entry name" value="T2SSE"/>
    <property type="match status" value="1"/>
</dbReference>
<feature type="domain" description="Bacterial type II secretion system protein E" evidence="4">
    <location>
        <begin position="156"/>
        <end position="347"/>
    </location>
</feature>
<keyword evidence="3" id="KW-0812">Transmembrane</keyword>
<dbReference type="PANTHER" id="PTHR30258:SF3">
    <property type="entry name" value="SLL1921 PROTEIN"/>
    <property type="match status" value="1"/>
</dbReference>
<reference evidence="5" key="1">
    <citation type="journal article" date="2015" name="Nature">
        <title>Complex archaea that bridge the gap between prokaryotes and eukaryotes.</title>
        <authorList>
            <person name="Spang A."/>
            <person name="Saw J.H."/>
            <person name="Jorgensen S.L."/>
            <person name="Zaremba-Niedzwiedzka K."/>
            <person name="Martijn J."/>
            <person name="Lind A.E."/>
            <person name="van Eijk R."/>
            <person name="Schleper C."/>
            <person name="Guy L."/>
            <person name="Ettema T.J."/>
        </authorList>
    </citation>
    <scope>NUCLEOTIDE SEQUENCE</scope>
</reference>
<dbReference type="GO" id="GO:0005886">
    <property type="term" value="C:plasma membrane"/>
    <property type="evidence" value="ECO:0007669"/>
    <property type="project" value="TreeGrafter"/>
</dbReference>
<feature type="transmembrane region" description="Helical" evidence="3">
    <location>
        <begin position="80"/>
        <end position="102"/>
    </location>
</feature>
<feature type="transmembrane region" description="Helical" evidence="3">
    <location>
        <begin position="54"/>
        <end position="74"/>
    </location>
</feature>
<dbReference type="InterPro" id="IPR027417">
    <property type="entry name" value="P-loop_NTPase"/>
</dbReference>
<sequence>MTSSIPALLLAQVAEPGGYFSPLKILGVLVCLFVWTTYGLWVEKDTMYVRAHRTFWNGVVLGTGIAGMFVWLLMPLPGPLYFAGFALWLVISGGGMIAYAITRNKLVPTTQKVFTSVHIKSKIKIGGKKKDKRLDALQKVKLVNAAGKSVDVPSEDEEIDQFIATQNLLFDALSRRATTVDIAVAGEESRLLYRIDGFASTRKDLLDTDELKNCIIYLKRIAGLNPEERRRPQEGKLSAAFAGSTDMNAHMEVRSSGSTAGERLQIHVITAESRLRLTELGLAPQRLKQFAKVAKSLEGLIIVSGPKESGITTTAYAEVQNHDAFMQNINTLERKRLMELENVTQHIYDESKSDVSYAR</sequence>
<feature type="transmembrane region" description="Helical" evidence="3">
    <location>
        <begin position="26"/>
        <end position="42"/>
    </location>
</feature>
<feature type="non-terminal residue" evidence="5">
    <location>
        <position position="359"/>
    </location>
</feature>
<keyword evidence="3" id="KW-1133">Transmembrane helix</keyword>
<keyword evidence="3" id="KW-0472">Membrane</keyword>
<evidence type="ECO:0000256" key="1">
    <source>
        <dbReference type="ARBA" id="ARBA00022741"/>
    </source>
</evidence>
<dbReference type="SUPFAM" id="SSF52540">
    <property type="entry name" value="P-loop containing nucleoside triphosphate hydrolases"/>
    <property type="match status" value="1"/>
</dbReference>
<accession>A0A0F8ZXH9</accession>
<proteinExistence type="predicted"/>
<name>A0A0F8ZXH9_9ZZZZ</name>
<dbReference type="GO" id="GO:0016887">
    <property type="term" value="F:ATP hydrolysis activity"/>
    <property type="evidence" value="ECO:0007669"/>
    <property type="project" value="TreeGrafter"/>
</dbReference>
<dbReference type="AlphaFoldDB" id="A0A0F8ZXH9"/>
<dbReference type="PANTHER" id="PTHR30258">
    <property type="entry name" value="TYPE II SECRETION SYSTEM PROTEIN GSPE-RELATED"/>
    <property type="match status" value="1"/>
</dbReference>
<evidence type="ECO:0000259" key="4">
    <source>
        <dbReference type="Pfam" id="PF00437"/>
    </source>
</evidence>
<dbReference type="EMBL" id="LAZR01045534">
    <property type="protein sequence ID" value="KKK98647.1"/>
    <property type="molecule type" value="Genomic_DNA"/>
</dbReference>